<evidence type="ECO:0000256" key="4">
    <source>
        <dbReference type="ARBA" id="ARBA00023136"/>
    </source>
</evidence>
<dbReference type="Proteomes" id="UP001501803">
    <property type="component" value="Unassembled WGS sequence"/>
</dbReference>
<comment type="subcellular location">
    <subcellularLocation>
        <location evidence="1">Endomembrane system</location>
        <topology evidence="1">Multi-pass membrane protein</topology>
    </subcellularLocation>
</comment>
<feature type="domain" description="DUF202" evidence="6">
    <location>
        <begin position="12"/>
        <end position="77"/>
    </location>
</feature>
<evidence type="ECO:0000313" key="7">
    <source>
        <dbReference type="EMBL" id="GAA3880162.1"/>
    </source>
</evidence>
<accession>A0ABP7KMD8</accession>
<feature type="transmembrane region" description="Helical" evidence="5">
    <location>
        <begin position="49"/>
        <end position="68"/>
    </location>
</feature>
<sequence>MNASPGPDRVFDQGLQPERTFLAWQRTVLALGVACAVAVRFTAPHFGPVAIVAGIGGVGLALAAYIAVRYRYRRTHTALTQSARPEAEAETVTDALHSVSAWPIAAVAASTLLLGVLAVFFLWGGIQL</sequence>
<dbReference type="InterPro" id="IPR003807">
    <property type="entry name" value="DUF202"/>
</dbReference>
<keyword evidence="4 5" id="KW-0472">Membrane</keyword>
<evidence type="ECO:0000256" key="3">
    <source>
        <dbReference type="ARBA" id="ARBA00022989"/>
    </source>
</evidence>
<dbReference type="RefSeq" id="WP_345066543.1">
    <property type="nucleotide sequence ID" value="NZ_BAABCN010000006.1"/>
</dbReference>
<evidence type="ECO:0000256" key="2">
    <source>
        <dbReference type="ARBA" id="ARBA00022692"/>
    </source>
</evidence>
<dbReference type="Pfam" id="PF02656">
    <property type="entry name" value="DUF202"/>
    <property type="match status" value="1"/>
</dbReference>
<feature type="transmembrane region" description="Helical" evidence="5">
    <location>
        <begin position="21"/>
        <end position="43"/>
    </location>
</feature>
<feature type="transmembrane region" description="Helical" evidence="5">
    <location>
        <begin position="104"/>
        <end position="126"/>
    </location>
</feature>
<name>A0ABP7KMD8_9MICO</name>
<protein>
    <recommendedName>
        <fullName evidence="6">DUF202 domain-containing protein</fullName>
    </recommendedName>
</protein>
<reference evidence="8" key="1">
    <citation type="journal article" date="2019" name="Int. J. Syst. Evol. Microbiol.">
        <title>The Global Catalogue of Microorganisms (GCM) 10K type strain sequencing project: providing services to taxonomists for standard genome sequencing and annotation.</title>
        <authorList>
            <consortium name="The Broad Institute Genomics Platform"/>
            <consortium name="The Broad Institute Genome Sequencing Center for Infectious Disease"/>
            <person name="Wu L."/>
            <person name="Ma J."/>
        </authorList>
    </citation>
    <scope>NUCLEOTIDE SEQUENCE [LARGE SCALE GENOMIC DNA]</scope>
    <source>
        <strain evidence="8">JCM 17021</strain>
    </source>
</reference>
<proteinExistence type="predicted"/>
<organism evidence="7 8">
    <name type="scientific">Leifsonia kafniensis</name>
    <dbReference type="NCBI Taxonomy" id="475957"/>
    <lineage>
        <taxon>Bacteria</taxon>
        <taxon>Bacillati</taxon>
        <taxon>Actinomycetota</taxon>
        <taxon>Actinomycetes</taxon>
        <taxon>Micrococcales</taxon>
        <taxon>Microbacteriaceae</taxon>
        <taxon>Leifsonia</taxon>
    </lineage>
</organism>
<keyword evidence="3 5" id="KW-1133">Transmembrane helix</keyword>
<comment type="caution">
    <text evidence="7">The sequence shown here is derived from an EMBL/GenBank/DDBJ whole genome shotgun (WGS) entry which is preliminary data.</text>
</comment>
<evidence type="ECO:0000256" key="5">
    <source>
        <dbReference type="SAM" id="Phobius"/>
    </source>
</evidence>
<evidence type="ECO:0000256" key="1">
    <source>
        <dbReference type="ARBA" id="ARBA00004127"/>
    </source>
</evidence>
<evidence type="ECO:0000313" key="8">
    <source>
        <dbReference type="Proteomes" id="UP001501803"/>
    </source>
</evidence>
<keyword evidence="8" id="KW-1185">Reference proteome</keyword>
<keyword evidence="2 5" id="KW-0812">Transmembrane</keyword>
<dbReference type="EMBL" id="BAABCN010000006">
    <property type="protein sequence ID" value="GAA3880162.1"/>
    <property type="molecule type" value="Genomic_DNA"/>
</dbReference>
<evidence type="ECO:0000259" key="6">
    <source>
        <dbReference type="Pfam" id="PF02656"/>
    </source>
</evidence>
<gene>
    <name evidence="7" type="ORF">GCM10022381_23040</name>
</gene>